<dbReference type="EMBL" id="FOTQ01000011">
    <property type="protein sequence ID" value="SFM65823.1"/>
    <property type="molecule type" value="Genomic_DNA"/>
</dbReference>
<feature type="domain" description="Rhodanese" evidence="2">
    <location>
        <begin position="393"/>
        <end position="479"/>
    </location>
</feature>
<dbReference type="InterPro" id="IPR050229">
    <property type="entry name" value="GlpE_sulfurtransferase"/>
</dbReference>
<dbReference type="PANTHER" id="PTHR43031">
    <property type="entry name" value="FAD-DEPENDENT OXIDOREDUCTASE"/>
    <property type="match status" value="1"/>
</dbReference>
<evidence type="ECO:0000313" key="3">
    <source>
        <dbReference type="EMBL" id="SFM65823.1"/>
    </source>
</evidence>
<dbReference type="SUPFAM" id="SSF52821">
    <property type="entry name" value="Rhodanese/Cell cycle control phosphatase"/>
    <property type="match status" value="4"/>
</dbReference>
<feature type="domain" description="Rhodanese" evidence="2">
    <location>
        <begin position="26"/>
        <end position="116"/>
    </location>
</feature>
<feature type="domain" description="Rhodanese" evidence="2">
    <location>
        <begin position="149"/>
        <end position="237"/>
    </location>
</feature>
<evidence type="ECO:0000313" key="4">
    <source>
        <dbReference type="Proteomes" id="UP000199144"/>
    </source>
</evidence>
<evidence type="ECO:0000256" key="1">
    <source>
        <dbReference type="SAM" id="MobiDB-lite"/>
    </source>
</evidence>
<protein>
    <submittedName>
        <fullName evidence="3">Rhodanese-like domain-containing protein</fullName>
    </submittedName>
</protein>
<proteinExistence type="predicted"/>
<sequence length="537" mass="57216">MSGDRSVKDPLFAEISARELVALAGTGAPHAVIDTREQAVFGAGHMLYASNMPLSRLELLASDRIPCLDVPLILVDADPSRTELAAGRLAAMGFTDIRVLAGGASGWQEEGYRLHIGTNVPSKLLGEYVAHSGDVKLIRPEEFPDFVAARPDLAIWDCRPRGEFEAGTLPGAENVPGTSWTSRLGTQNDNPIIVTCAGRTRGAIAVASIARFAGLENVTWVEDGLAGWTLSGRETVAPSSSAPSKGEPARASGKLRDRIRAMALSAGVTTVEASEVQDLCAQDACAYYFNVSTKTEAAPKGAWARRVAGGQLVQTADDVIPVRNLPVILFDDRDGEAFIAAFWLLQLGYHRVSVAEGCSDQDFVPPPKAGAGTYSVETSTALLDPIAARNLANKSDSMLVDVSSRMQYLASHPKGALHCNRTSLGKLVDANRPAVVVITGHDLGVARLAAADLVEAGQKTALVAGGNRAWAEIPDETDAGDPTTPVEIDDYPPPDAPLPDKNERLRAYIEWELALIELSQDDPLEPPGFARDFRQIL</sequence>
<dbReference type="AlphaFoldDB" id="A0A1I4SNF2"/>
<dbReference type="OrthoDB" id="9802991at2"/>
<dbReference type="PROSITE" id="PS50206">
    <property type="entry name" value="RHODANESE_3"/>
    <property type="match status" value="4"/>
</dbReference>
<name>A0A1I4SNF2_9RHOB</name>
<dbReference type="PANTHER" id="PTHR43031:SF1">
    <property type="entry name" value="PYRIDINE NUCLEOTIDE-DISULPHIDE OXIDOREDUCTASE"/>
    <property type="match status" value="1"/>
</dbReference>
<organism evidence="3 4">
    <name type="scientific">Shimia aestuarii</name>
    <dbReference type="NCBI Taxonomy" id="254406"/>
    <lineage>
        <taxon>Bacteria</taxon>
        <taxon>Pseudomonadati</taxon>
        <taxon>Pseudomonadota</taxon>
        <taxon>Alphaproteobacteria</taxon>
        <taxon>Rhodobacterales</taxon>
        <taxon>Roseobacteraceae</taxon>
    </lineage>
</organism>
<evidence type="ECO:0000259" key="2">
    <source>
        <dbReference type="PROSITE" id="PS50206"/>
    </source>
</evidence>
<dbReference type="InterPro" id="IPR036873">
    <property type="entry name" value="Rhodanese-like_dom_sf"/>
</dbReference>
<dbReference type="SMART" id="SM00450">
    <property type="entry name" value="RHOD"/>
    <property type="match status" value="3"/>
</dbReference>
<dbReference type="Pfam" id="PF00581">
    <property type="entry name" value="Rhodanese"/>
    <property type="match status" value="3"/>
</dbReference>
<gene>
    <name evidence="3" type="ORF">SAMN04488042_11187</name>
</gene>
<dbReference type="Proteomes" id="UP000199144">
    <property type="component" value="Unassembled WGS sequence"/>
</dbReference>
<feature type="domain" description="Rhodanese" evidence="2">
    <location>
        <begin position="326"/>
        <end position="359"/>
    </location>
</feature>
<accession>A0A1I4SNF2</accession>
<keyword evidence="4" id="KW-1185">Reference proteome</keyword>
<feature type="region of interest" description="Disordered" evidence="1">
    <location>
        <begin position="473"/>
        <end position="501"/>
    </location>
</feature>
<dbReference type="InterPro" id="IPR001763">
    <property type="entry name" value="Rhodanese-like_dom"/>
</dbReference>
<dbReference type="Gene3D" id="3.40.250.10">
    <property type="entry name" value="Rhodanese-like domain"/>
    <property type="match status" value="3"/>
</dbReference>
<reference evidence="3 4" key="1">
    <citation type="submission" date="2016-10" db="EMBL/GenBank/DDBJ databases">
        <authorList>
            <person name="de Groot N.N."/>
        </authorList>
    </citation>
    <scope>NUCLEOTIDE SEQUENCE [LARGE SCALE GENOMIC DNA]</scope>
    <source>
        <strain evidence="3 4">DSM 15283</strain>
    </source>
</reference>
<dbReference type="STRING" id="254406.SAMN04488042_11187"/>